<evidence type="ECO:0000313" key="3">
    <source>
        <dbReference type="Proteomes" id="UP000824120"/>
    </source>
</evidence>
<keyword evidence="3" id="KW-1185">Reference proteome</keyword>
<dbReference type="Proteomes" id="UP000824120">
    <property type="component" value="Chromosome 8"/>
</dbReference>
<gene>
    <name evidence="2" type="ORF">H5410_043247</name>
</gene>
<accession>A0A9J5XXX3</accession>
<evidence type="ECO:0000256" key="1">
    <source>
        <dbReference type="SAM" id="SignalP"/>
    </source>
</evidence>
<evidence type="ECO:0008006" key="4">
    <source>
        <dbReference type="Google" id="ProtNLM"/>
    </source>
</evidence>
<feature type="chain" id="PRO_5039943412" description="Secreted protein" evidence="1">
    <location>
        <begin position="20"/>
        <end position="100"/>
    </location>
</feature>
<feature type="signal peptide" evidence="1">
    <location>
        <begin position="1"/>
        <end position="19"/>
    </location>
</feature>
<protein>
    <recommendedName>
        <fullName evidence="4">Secreted protein</fullName>
    </recommendedName>
</protein>
<comment type="caution">
    <text evidence="2">The sequence shown here is derived from an EMBL/GenBank/DDBJ whole genome shotgun (WGS) entry which is preliminary data.</text>
</comment>
<name>A0A9J5XXX3_SOLCO</name>
<evidence type="ECO:0000313" key="2">
    <source>
        <dbReference type="EMBL" id="KAG5592733.1"/>
    </source>
</evidence>
<proteinExistence type="predicted"/>
<sequence length="100" mass="11721">MVWSIPISFFFFLFNFVSNWYDSSSPESYPFRVLNFLGFPHRFGALFSRNLFLYKLLSFTENKEEILRLESTPKRGGIVSVVLVFRFAAQNQKSFSSVKV</sequence>
<organism evidence="2 3">
    <name type="scientific">Solanum commersonii</name>
    <name type="common">Commerson's wild potato</name>
    <name type="synonym">Commerson's nightshade</name>
    <dbReference type="NCBI Taxonomy" id="4109"/>
    <lineage>
        <taxon>Eukaryota</taxon>
        <taxon>Viridiplantae</taxon>
        <taxon>Streptophyta</taxon>
        <taxon>Embryophyta</taxon>
        <taxon>Tracheophyta</taxon>
        <taxon>Spermatophyta</taxon>
        <taxon>Magnoliopsida</taxon>
        <taxon>eudicotyledons</taxon>
        <taxon>Gunneridae</taxon>
        <taxon>Pentapetalae</taxon>
        <taxon>asterids</taxon>
        <taxon>lamiids</taxon>
        <taxon>Solanales</taxon>
        <taxon>Solanaceae</taxon>
        <taxon>Solanoideae</taxon>
        <taxon>Solaneae</taxon>
        <taxon>Solanum</taxon>
    </lineage>
</organism>
<dbReference type="AlphaFoldDB" id="A0A9J5XXX3"/>
<keyword evidence="1" id="KW-0732">Signal</keyword>
<reference evidence="2 3" key="1">
    <citation type="submission" date="2020-09" db="EMBL/GenBank/DDBJ databases">
        <title>De no assembly of potato wild relative species, Solanum commersonii.</title>
        <authorList>
            <person name="Cho K."/>
        </authorList>
    </citation>
    <scope>NUCLEOTIDE SEQUENCE [LARGE SCALE GENOMIC DNA]</scope>
    <source>
        <strain evidence="2">LZ3.2</strain>
        <tissue evidence="2">Leaf</tissue>
    </source>
</reference>
<dbReference type="EMBL" id="JACXVP010000008">
    <property type="protein sequence ID" value="KAG5592733.1"/>
    <property type="molecule type" value="Genomic_DNA"/>
</dbReference>